<dbReference type="Proteomes" id="UP000829069">
    <property type="component" value="Chromosome"/>
</dbReference>
<feature type="transmembrane region" description="Helical" evidence="2">
    <location>
        <begin position="50"/>
        <end position="71"/>
    </location>
</feature>
<evidence type="ECO:0000256" key="2">
    <source>
        <dbReference type="SAM" id="Phobius"/>
    </source>
</evidence>
<evidence type="ECO:0000313" key="4">
    <source>
        <dbReference type="Proteomes" id="UP000829069"/>
    </source>
</evidence>
<evidence type="ECO:0000313" key="3">
    <source>
        <dbReference type="EMBL" id="UNK46115.1"/>
    </source>
</evidence>
<keyword evidence="2" id="KW-1133">Transmembrane helix</keyword>
<feature type="compositionally biased region" description="Polar residues" evidence="1">
    <location>
        <begin position="75"/>
        <end position="92"/>
    </location>
</feature>
<accession>A0ABY3WA88</accession>
<name>A0ABY3WA88_9MICC</name>
<feature type="region of interest" description="Disordered" evidence="1">
    <location>
        <begin position="75"/>
        <end position="142"/>
    </location>
</feature>
<sequence length="142" mass="14393">MGKNASGRPDEKRMSVKGPLIFSAVLAVIAGFLTMVFATGGSGNLLRWDLGVTAAGIAFIASLLVVAVLTMSTKENPSHLSEGSGIHRSSSKIPGGAGSVPAPGTPQSRAQVEAQQAAEDAKNPGQAGNRLSHNDDGDGATR</sequence>
<evidence type="ECO:0000256" key="1">
    <source>
        <dbReference type="SAM" id="MobiDB-lite"/>
    </source>
</evidence>
<keyword evidence="4" id="KW-1185">Reference proteome</keyword>
<feature type="transmembrane region" description="Helical" evidence="2">
    <location>
        <begin position="20"/>
        <end position="38"/>
    </location>
</feature>
<dbReference type="RefSeq" id="WP_241914212.1">
    <property type="nucleotide sequence ID" value="NZ_CP093326.1"/>
</dbReference>
<keyword evidence="2" id="KW-0472">Membrane</keyword>
<keyword evidence="2" id="KW-0812">Transmembrane</keyword>
<protein>
    <submittedName>
        <fullName evidence="3">Uncharacterized protein</fullName>
    </submittedName>
</protein>
<reference evidence="3 4" key="1">
    <citation type="submission" date="2022-03" db="EMBL/GenBank/DDBJ databases">
        <title>Isotopic signatures of nitrous oxide derived from detoxification processes.</title>
        <authorList>
            <person name="Behrendt U."/>
            <person name="Buchen C."/>
            <person name="Well R."/>
            <person name="Ulrich A."/>
            <person name="Rohe L."/>
            <person name="Kolb S."/>
            <person name="Schloter M."/>
            <person name="Horn M.A."/>
            <person name="Augustin J."/>
        </authorList>
    </citation>
    <scope>NUCLEOTIDE SEQUENCE [LARGE SCALE GENOMIC DNA]</scope>
    <source>
        <strain evidence="3 4">S4-C24</strain>
    </source>
</reference>
<organism evidence="3 4">
    <name type="scientific">Arthrobacter sulfonylureivorans</name>
    <dbReference type="NCBI Taxonomy" id="2486855"/>
    <lineage>
        <taxon>Bacteria</taxon>
        <taxon>Bacillati</taxon>
        <taxon>Actinomycetota</taxon>
        <taxon>Actinomycetes</taxon>
        <taxon>Micrococcales</taxon>
        <taxon>Micrococcaceae</taxon>
        <taxon>Arthrobacter</taxon>
    </lineage>
</organism>
<proteinExistence type="predicted"/>
<dbReference type="EMBL" id="CP093326">
    <property type="protein sequence ID" value="UNK46115.1"/>
    <property type="molecule type" value="Genomic_DNA"/>
</dbReference>
<feature type="compositionally biased region" description="Basic and acidic residues" evidence="1">
    <location>
        <begin position="132"/>
        <end position="142"/>
    </location>
</feature>
<gene>
    <name evidence="3" type="ORF">MNQ99_01695</name>
</gene>